<dbReference type="EMBL" id="RCHS01003241">
    <property type="protein sequence ID" value="RMX43194.1"/>
    <property type="molecule type" value="Genomic_DNA"/>
</dbReference>
<keyword evidence="1" id="KW-0479">Metal-binding</keyword>
<dbReference type="AlphaFoldDB" id="A0A3M6TPL1"/>
<evidence type="ECO:0000259" key="2">
    <source>
        <dbReference type="PROSITE" id="PS50119"/>
    </source>
</evidence>
<dbReference type="InterPro" id="IPR047153">
    <property type="entry name" value="TRIM45/56/19-like"/>
</dbReference>
<dbReference type="GO" id="GO:0061630">
    <property type="term" value="F:ubiquitin protein ligase activity"/>
    <property type="evidence" value="ECO:0007669"/>
    <property type="project" value="TreeGrafter"/>
</dbReference>
<keyword evidence="4" id="KW-1185">Reference proteome</keyword>
<evidence type="ECO:0000313" key="3">
    <source>
        <dbReference type="EMBL" id="RMX43194.1"/>
    </source>
</evidence>
<dbReference type="PROSITE" id="PS50119">
    <property type="entry name" value="ZF_BBOX"/>
    <property type="match status" value="1"/>
</dbReference>
<keyword evidence="1" id="KW-0862">Zinc</keyword>
<protein>
    <recommendedName>
        <fullName evidence="2">B box-type domain-containing protein</fullName>
    </recommendedName>
</protein>
<dbReference type="PANTHER" id="PTHR25462">
    <property type="entry name" value="BONUS, ISOFORM C-RELATED"/>
    <property type="match status" value="1"/>
</dbReference>
<feature type="non-terminal residue" evidence="3">
    <location>
        <position position="156"/>
    </location>
</feature>
<dbReference type="InterPro" id="IPR000315">
    <property type="entry name" value="Znf_B-box"/>
</dbReference>
<gene>
    <name evidence="3" type="ORF">pdam_00009728</name>
</gene>
<keyword evidence="1" id="KW-0863">Zinc-finger</keyword>
<comment type="caution">
    <text evidence="3">The sequence shown here is derived from an EMBL/GenBank/DDBJ whole genome shotgun (WGS) entry which is preliminary data.</text>
</comment>
<accession>A0A3M6TPL1</accession>
<dbReference type="PANTHER" id="PTHR25462:SF296">
    <property type="entry name" value="MEIOTIC P26, ISOFORM F"/>
    <property type="match status" value="1"/>
</dbReference>
<dbReference type="SMART" id="SM00336">
    <property type="entry name" value="BBOX"/>
    <property type="match status" value="1"/>
</dbReference>
<dbReference type="Gene3D" id="3.30.160.60">
    <property type="entry name" value="Classic Zinc Finger"/>
    <property type="match status" value="1"/>
</dbReference>
<proteinExistence type="predicted"/>
<feature type="domain" description="B box-type" evidence="2">
    <location>
        <begin position="81"/>
        <end position="128"/>
    </location>
</feature>
<dbReference type="GO" id="GO:0008270">
    <property type="term" value="F:zinc ion binding"/>
    <property type="evidence" value="ECO:0007669"/>
    <property type="project" value="UniProtKB-KW"/>
</dbReference>
<evidence type="ECO:0000256" key="1">
    <source>
        <dbReference type="PROSITE-ProRule" id="PRU00024"/>
    </source>
</evidence>
<organism evidence="3 4">
    <name type="scientific">Pocillopora damicornis</name>
    <name type="common">Cauliflower coral</name>
    <name type="synonym">Millepora damicornis</name>
    <dbReference type="NCBI Taxonomy" id="46731"/>
    <lineage>
        <taxon>Eukaryota</taxon>
        <taxon>Metazoa</taxon>
        <taxon>Cnidaria</taxon>
        <taxon>Anthozoa</taxon>
        <taxon>Hexacorallia</taxon>
        <taxon>Scleractinia</taxon>
        <taxon>Astrocoeniina</taxon>
        <taxon>Pocilloporidae</taxon>
        <taxon>Pocillopora</taxon>
    </lineage>
</organism>
<name>A0A3M6TPL1_POCDA</name>
<reference evidence="3 4" key="1">
    <citation type="journal article" date="2018" name="Sci. Rep.">
        <title>Comparative analysis of the Pocillopora damicornis genome highlights role of immune system in coral evolution.</title>
        <authorList>
            <person name="Cunning R."/>
            <person name="Bay R.A."/>
            <person name="Gillette P."/>
            <person name="Baker A.C."/>
            <person name="Traylor-Knowles N."/>
        </authorList>
    </citation>
    <scope>NUCLEOTIDE SEQUENCE [LARGE SCALE GENOMIC DNA]</scope>
    <source>
        <strain evidence="3">RSMAS</strain>
        <tissue evidence="3">Whole animal</tissue>
    </source>
</reference>
<feature type="non-terminal residue" evidence="3">
    <location>
        <position position="1"/>
    </location>
</feature>
<sequence>RHGCSTALYKSQEGSRVSTVSRNSQRSQDIAMSTLVLPVVYRQTRMICKKKIPEGDTFSSLPTSFHLNRLVDLLALRDDSEEAQRCSSYEENNTATCYCFVCQNFLCKDCFDAHQRLKATRGHRNVLIENLQAQDLQTAIKFLTRMRELLNACANF</sequence>
<dbReference type="Proteomes" id="UP000275408">
    <property type="component" value="Unassembled WGS sequence"/>
</dbReference>
<evidence type="ECO:0000313" key="4">
    <source>
        <dbReference type="Proteomes" id="UP000275408"/>
    </source>
</evidence>